<dbReference type="PANTHER" id="PTHR33545">
    <property type="entry name" value="UPF0750 MEMBRANE PROTEIN YITT-RELATED"/>
    <property type="match status" value="1"/>
</dbReference>
<dbReference type="InterPro" id="IPR003740">
    <property type="entry name" value="YitT"/>
</dbReference>
<dbReference type="InterPro" id="IPR019264">
    <property type="entry name" value="DUF2179"/>
</dbReference>
<dbReference type="Gene3D" id="3.30.70.120">
    <property type="match status" value="1"/>
</dbReference>
<organism evidence="8 9">
    <name type="scientific">Filifactor villosus</name>
    <dbReference type="NCBI Taxonomy" id="29374"/>
    <lineage>
        <taxon>Bacteria</taxon>
        <taxon>Bacillati</taxon>
        <taxon>Bacillota</taxon>
        <taxon>Clostridia</taxon>
        <taxon>Peptostreptococcales</taxon>
        <taxon>Filifactoraceae</taxon>
        <taxon>Filifactor</taxon>
    </lineage>
</organism>
<evidence type="ECO:0000256" key="6">
    <source>
        <dbReference type="SAM" id="Phobius"/>
    </source>
</evidence>
<dbReference type="Proteomes" id="UP001595916">
    <property type="component" value="Unassembled WGS sequence"/>
</dbReference>
<dbReference type="InterPro" id="IPR015867">
    <property type="entry name" value="N-reg_PII/ATP_PRibTrfase_C"/>
</dbReference>
<evidence type="ECO:0000313" key="8">
    <source>
        <dbReference type="EMBL" id="MFC4803833.1"/>
    </source>
</evidence>
<keyword evidence="5 6" id="KW-0472">Membrane</keyword>
<protein>
    <submittedName>
        <fullName evidence="8">YitT family protein</fullName>
    </submittedName>
</protein>
<evidence type="ECO:0000256" key="5">
    <source>
        <dbReference type="ARBA" id="ARBA00023136"/>
    </source>
</evidence>
<keyword evidence="4 6" id="KW-1133">Transmembrane helix</keyword>
<comment type="subcellular location">
    <subcellularLocation>
        <location evidence="1">Cell membrane</location>
        <topology evidence="1">Multi-pass membrane protein</topology>
    </subcellularLocation>
</comment>
<dbReference type="EMBL" id="JBHSHL010000005">
    <property type="protein sequence ID" value="MFC4803833.1"/>
    <property type="molecule type" value="Genomic_DNA"/>
</dbReference>
<feature type="domain" description="DUF2179" evidence="7">
    <location>
        <begin position="229"/>
        <end position="282"/>
    </location>
</feature>
<evidence type="ECO:0000256" key="3">
    <source>
        <dbReference type="ARBA" id="ARBA00022692"/>
    </source>
</evidence>
<evidence type="ECO:0000313" key="9">
    <source>
        <dbReference type="Proteomes" id="UP001595916"/>
    </source>
</evidence>
<evidence type="ECO:0000259" key="7">
    <source>
        <dbReference type="Pfam" id="PF10035"/>
    </source>
</evidence>
<comment type="caution">
    <text evidence="8">The sequence shown here is derived from an EMBL/GenBank/DDBJ whole genome shotgun (WGS) entry which is preliminary data.</text>
</comment>
<sequence length="291" mass="32048">MNKKSLPMTVAGIYAGTFFIAAAVIWFFAPIGLVTGGLAGLSIVIEELGRRFFDISIPLWFSTLVMNIPLFAVSIYQRGLNYGRNSMIAVACLTFNLWLLRLMQSPFQVSDDRMIACIFGGVALGIGVGMVLRNSATTGGTDMLAMIIRYKNPSFPINKLMLMTDVSIVVIGMFVFGASNGLYAILSIYITSKVIETMIEGMKFAKAAFIISPKYEEISEEIMDRIRKGNTLIHAHGMYTKQNKNILYVVILPKQVQKLKEIVSSIDPHAFVTIADVKEVMGEGFENDGGL</sequence>
<keyword evidence="2" id="KW-1003">Cell membrane</keyword>
<evidence type="ECO:0000256" key="1">
    <source>
        <dbReference type="ARBA" id="ARBA00004651"/>
    </source>
</evidence>
<evidence type="ECO:0000256" key="2">
    <source>
        <dbReference type="ARBA" id="ARBA00022475"/>
    </source>
</evidence>
<dbReference type="PANTHER" id="PTHR33545:SF3">
    <property type="entry name" value="UPF0750 MEMBRANE PROTEIN YQFU"/>
    <property type="match status" value="1"/>
</dbReference>
<keyword evidence="9" id="KW-1185">Reference proteome</keyword>
<dbReference type="Pfam" id="PF10035">
    <property type="entry name" value="DUF2179"/>
    <property type="match status" value="1"/>
</dbReference>
<name>A0ABV9QHX5_9FIRM</name>
<feature type="transmembrane region" description="Helical" evidence="6">
    <location>
        <begin position="166"/>
        <end position="190"/>
    </location>
</feature>
<feature type="transmembrane region" description="Helical" evidence="6">
    <location>
        <begin position="114"/>
        <end position="132"/>
    </location>
</feature>
<feature type="transmembrane region" description="Helical" evidence="6">
    <location>
        <begin position="57"/>
        <end position="76"/>
    </location>
</feature>
<evidence type="ECO:0000256" key="4">
    <source>
        <dbReference type="ARBA" id="ARBA00022989"/>
    </source>
</evidence>
<reference evidence="9" key="1">
    <citation type="journal article" date="2019" name="Int. J. Syst. Evol. Microbiol.">
        <title>The Global Catalogue of Microorganisms (GCM) 10K type strain sequencing project: providing services to taxonomists for standard genome sequencing and annotation.</title>
        <authorList>
            <consortium name="The Broad Institute Genomics Platform"/>
            <consortium name="The Broad Institute Genome Sequencing Center for Infectious Disease"/>
            <person name="Wu L."/>
            <person name="Ma J."/>
        </authorList>
    </citation>
    <scope>NUCLEOTIDE SEQUENCE [LARGE SCALE GENOMIC DNA]</scope>
    <source>
        <strain evidence="9">CCUG 46385</strain>
    </source>
</reference>
<feature type="transmembrane region" description="Helical" evidence="6">
    <location>
        <begin position="82"/>
        <end position="102"/>
    </location>
</feature>
<dbReference type="RefSeq" id="WP_379787297.1">
    <property type="nucleotide sequence ID" value="NZ_JBHSHL010000005.1"/>
</dbReference>
<dbReference type="PIRSF" id="PIRSF006483">
    <property type="entry name" value="Membrane_protein_YitT"/>
    <property type="match status" value="1"/>
</dbReference>
<keyword evidence="3 6" id="KW-0812">Transmembrane</keyword>
<proteinExistence type="predicted"/>
<feature type="transmembrane region" description="Helical" evidence="6">
    <location>
        <begin position="12"/>
        <end position="45"/>
    </location>
</feature>
<accession>A0ABV9QHX5</accession>
<gene>
    <name evidence="8" type="ORF">ACFO4R_01940</name>
</gene>
<dbReference type="Pfam" id="PF02588">
    <property type="entry name" value="YitT_membrane"/>
    <property type="match status" value="1"/>
</dbReference>
<dbReference type="CDD" id="cd16380">
    <property type="entry name" value="YitT_C"/>
    <property type="match status" value="1"/>
</dbReference>
<dbReference type="InterPro" id="IPR051461">
    <property type="entry name" value="UPF0750_membrane"/>
</dbReference>